<feature type="chain" id="PRO_5045352199" evidence="6">
    <location>
        <begin position="33"/>
        <end position="606"/>
    </location>
</feature>
<dbReference type="Proteomes" id="UP001500653">
    <property type="component" value="Unassembled WGS sequence"/>
</dbReference>
<name>A0ABP4GJQ5_9PSEU</name>
<comment type="similarity">
    <text evidence="2">Belongs to the bacterial solute-binding protein 5 family.</text>
</comment>
<keyword evidence="5" id="KW-1133">Transmembrane helix</keyword>
<dbReference type="Gene3D" id="3.10.105.10">
    <property type="entry name" value="Dipeptide-binding Protein, Domain 3"/>
    <property type="match status" value="1"/>
</dbReference>
<dbReference type="PIRSF" id="PIRSF002741">
    <property type="entry name" value="MppA"/>
    <property type="match status" value="1"/>
</dbReference>
<dbReference type="EMBL" id="BAAALN010000002">
    <property type="protein sequence ID" value="GAA1227105.1"/>
    <property type="molecule type" value="Genomic_DNA"/>
</dbReference>
<evidence type="ECO:0000313" key="8">
    <source>
        <dbReference type="EMBL" id="GAA1227105.1"/>
    </source>
</evidence>
<dbReference type="RefSeq" id="WP_253864808.1">
    <property type="nucleotide sequence ID" value="NZ_BAAALN010000002.1"/>
</dbReference>
<comment type="caution">
    <text evidence="8">The sequence shown here is derived from an EMBL/GenBank/DDBJ whole genome shotgun (WGS) entry which is preliminary data.</text>
</comment>
<proteinExistence type="inferred from homology"/>
<evidence type="ECO:0000256" key="6">
    <source>
        <dbReference type="SAM" id="SignalP"/>
    </source>
</evidence>
<dbReference type="InterPro" id="IPR000914">
    <property type="entry name" value="SBP_5_dom"/>
</dbReference>
<dbReference type="Pfam" id="PF00496">
    <property type="entry name" value="SBP_bac_5"/>
    <property type="match status" value="1"/>
</dbReference>
<keyword evidence="4 6" id="KW-0732">Signal</keyword>
<accession>A0ABP4GJQ5</accession>
<reference evidence="9" key="1">
    <citation type="journal article" date="2019" name="Int. J. Syst. Evol. Microbiol.">
        <title>The Global Catalogue of Microorganisms (GCM) 10K type strain sequencing project: providing services to taxonomists for standard genome sequencing and annotation.</title>
        <authorList>
            <consortium name="The Broad Institute Genomics Platform"/>
            <consortium name="The Broad Institute Genome Sequencing Center for Infectious Disease"/>
            <person name="Wu L."/>
            <person name="Ma J."/>
        </authorList>
    </citation>
    <scope>NUCLEOTIDE SEQUENCE [LARGE SCALE GENOMIC DNA]</scope>
    <source>
        <strain evidence="9">JCM 13023</strain>
    </source>
</reference>
<keyword evidence="5" id="KW-0472">Membrane</keyword>
<feature type="domain" description="Solute-binding protein family 5" evidence="7">
    <location>
        <begin position="85"/>
        <end position="459"/>
    </location>
</feature>
<dbReference type="SUPFAM" id="SSF53850">
    <property type="entry name" value="Periplasmic binding protein-like II"/>
    <property type="match status" value="1"/>
</dbReference>
<dbReference type="Gene3D" id="3.40.190.10">
    <property type="entry name" value="Periplasmic binding protein-like II"/>
    <property type="match status" value="1"/>
</dbReference>
<dbReference type="InterPro" id="IPR039424">
    <property type="entry name" value="SBP_5"/>
</dbReference>
<evidence type="ECO:0000256" key="2">
    <source>
        <dbReference type="ARBA" id="ARBA00005695"/>
    </source>
</evidence>
<sequence>MRFSRSRRGRAVFAALLTPLLVAGPFTPAAGAQETDDGDESVLRVALVQEIDHLNPFTASFSSSAMIGRMTWEFMTPPSAEDATPTPGVASGWESSEDGLTWTYTINPDLTWSDGKDVTSEDVKYTFEKIMNDPVAAEANGSYVENFEEVTAPDEDTVKVRTSEPQASMTALDIPIVPEHIWSGVEDFSAPRTDTLEFVGVGSGPFVIGEYQPNRFVKLEANEHFWRGEVAVDELQFIRFENADAAVSALQSGEVDFVNRLTPAQFETLEGTDGVTTNSANGRRFSELMINPGAENQAGDRIGNGHPALREQKVRQAIAYAIDPETLVDRVLGGYGQLPGGLVPPIYEKYHYEPSDEDRYTFDPDRANRMLDEAGYEKGPDGVRRDDSGDPLELRLTGRSSEDFDVRAADFIAGWLGDVGIRVTKNLVSDNQVDEQTTAADYDLALSGWGTSPDPDYILAKQTCDALPTSEGNSNSSAFYCDPAYDELYRRQLAEMDTAKRATLVKQAQEMYYEAAPSVIIGYEQALEAYRSDRWDGFPRQPEGEGAIMEQSGYWGFAGAEPVEGGGDGGGMPTGAWVAIGAVALIVVAGGGTVLARRKGSAEDRE</sequence>
<evidence type="ECO:0000256" key="5">
    <source>
        <dbReference type="SAM" id="Phobius"/>
    </source>
</evidence>
<organism evidence="8 9">
    <name type="scientific">Prauserella halophila</name>
    <dbReference type="NCBI Taxonomy" id="185641"/>
    <lineage>
        <taxon>Bacteria</taxon>
        <taxon>Bacillati</taxon>
        <taxon>Actinomycetota</taxon>
        <taxon>Actinomycetes</taxon>
        <taxon>Pseudonocardiales</taxon>
        <taxon>Pseudonocardiaceae</taxon>
        <taxon>Prauserella</taxon>
    </lineage>
</organism>
<dbReference type="PANTHER" id="PTHR30290">
    <property type="entry name" value="PERIPLASMIC BINDING COMPONENT OF ABC TRANSPORTER"/>
    <property type="match status" value="1"/>
</dbReference>
<comment type="subcellular location">
    <subcellularLocation>
        <location evidence="1">Cell envelope</location>
    </subcellularLocation>
</comment>
<feature type="signal peptide" evidence="6">
    <location>
        <begin position="1"/>
        <end position="32"/>
    </location>
</feature>
<keyword evidence="9" id="KW-1185">Reference proteome</keyword>
<protein>
    <submittedName>
        <fullName evidence="8">ABC transporter substrate-binding protein</fullName>
    </submittedName>
</protein>
<evidence type="ECO:0000259" key="7">
    <source>
        <dbReference type="Pfam" id="PF00496"/>
    </source>
</evidence>
<dbReference type="PANTHER" id="PTHR30290:SF10">
    <property type="entry name" value="PERIPLASMIC OLIGOPEPTIDE-BINDING PROTEIN-RELATED"/>
    <property type="match status" value="1"/>
</dbReference>
<feature type="transmembrane region" description="Helical" evidence="5">
    <location>
        <begin position="576"/>
        <end position="596"/>
    </location>
</feature>
<dbReference type="InterPro" id="IPR030678">
    <property type="entry name" value="Peptide/Ni-bd"/>
</dbReference>
<keyword evidence="5" id="KW-0812">Transmembrane</keyword>
<gene>
    <name evidence="8" type="ORF">GCM10009676_06550</name>
</gene>
<evidence type="ECO:0000256" key="3">
    <source>
        <dbReference type="ARBA" id="ARBA00022448"/>
    </source>
</evidence>
<keyword evidence="3" id="KW-0813">Transport</keyword>
<evidence type="ECO:0000256" key="4">
    <source>
        <dbReference type="ARBA" id="ARBA00022729"/>
    </source>
</evidence>
<evidence type="ECO:0000313" key="9">
    <source>
        <dbReference type="Proteomes" id="UP001500653"/>
    </source>
</evidence>
<dbReference type="CDD" id="cd00995">
    <property type="entry name" value="PBP2_NikA_DppA_OppA_like"/>
    <property type="match status" value="1"/>
</dbReference>
<evidence type="ECO:0000256" key="1">
    <source>
        <dbReference type="ARBA" id="ARBA00004196"/>
    </source>
</evidence>